<evidence type="ECO:0000256" key="1">
    <source>
        <dbReference type="SAM" id="MobiDB-lite"/>
    </source>
</evidence>
<sequence>MPDYQHPSELEPKLSRAHLDVVCNNLLDAAYKALEATSTDDDTNWTRGIFPYGRIHGRFKRLHLQGDLPWFKLVNNTLDFTVSIDGVLMQVVTDDPDTRKKGYRVEKNVVELYHDSLLGPATDGNVTWRLYVDSDRNPDGPTLTVSVLGFDTNRNVVSKWTHNYEPLVSVRVTELSPIVEIDDSLPVRRDKDAAQKETKDADLKDE</sequence>
<comment type="caution">
    <text evidence="2">The sequence shown here is derived from an EMBL/GenBank/DDBJ whole genome shotgun (WGS) entry which is preliminary data.</text>
</comment>
<dbReference type="RefSeq" id="WP_005737903.1">
    <property type="nucleotide sequence ID" value="NZ_LIIA01000261.1"/>
</dbReference>
<evidence type="ECO:0000313" key="3">
    <source>
        <dbReference type="Proteomes" id="UP000277952"/>
    </source>
</evidence>
<reference evidence="2 3" key="1">
    <citation type="submission" date="2018-08" db="EMBL/GenBank/DDBJ databases">
        <title>Recombination of ecologically and evolutionarily significant loci maintains genetic cohesion in the Pseudomonas syringae species complex.</title>
        <authorList>
            <person name="Dillon M."/>
            <person name="Thakur S."/>
            <person name="Almeida R.N.D."/>
            <person name="Weir B.S."/>
            <person name="Guttman D.S."/>
        </authorList>
    </citation>
    <scope>NUCLEOTIDE SEQUENCE [LARGE SCALE GENOMIC DNA]</scope>
    <source>
        <strain evidence="2 3">19322</strain>
    </source>
</reference>
<organism evidence="2 3">
    <name type="scientific">Pseudomonas amygdali pv. morsprunorum</name>
    <dbReference type="NCBI Taxonomy" id="129138"/>
    <lineage>
        <taxon>Bacteria</taxon>
        <taxon>Pseudomonadati</taxon>
        <taxon>Pseudomonadota</taxon>
        <taxon>Gammaproteobacteria</taxon>
        <taxon>Pseudomonadales</taxon>
        <taxon>Pseudomonadaceae</taxon>
        <taxon>Pseudomonas</taxon>
        <taxon>Pseudomonas amygdali</taxon>
    </lineage>
</organism>
<name>A0A2S4I8W5_PSEA0</name>
<proteinExistence type="predicted"/>
<feature type="region of interest" description="Disordered" evidence="1">
    <location>
        <begin position="186"/>
        <end position="206"/>
    </location>
</feature>
<accession>A0A2S4I8W5</accession>
<dbReference type="Proteomes" id="UP000277952">
    <property type="component" value="Unassembled WGS sequence"/>
</dbReference>
<evidence type="ECO:0000313" key="2">
    <source>
        <dbReference type="EMBL" id="RML53720.1"/>
    </source>
</evidence>
<dbReference type="EMBL" id="RBNS01000152">
    <property type="protein sequence ID" value="RML53720.1"/>
    <property type="molecule type" value="Genomic_DNA"/>
</dbReference>
<dbReference type="AlphaFoldDB" id="A0A2S4I8W5"/>
<gene>
    <name evidence="2" type="ORF">ALQ94_00313</name>
</gene>
<protein>
    <submittedName>
        <fullName evidence="2">Uncharacterized protein</fullName>
    </submittedName>
</protein>